<sequence length="278" mass="32428">SNEIHVYWEDSEMHYDLRWGWDIEQSRSKETLWVNEEKQRENSSNAVAACILYAWFPCYIREILFAMLTSSGLSICSYLNYFTGASNLQSEVENQGFNRTYVSLKNAFKNTLIKPREDYVDVFFRHLEQCANIWTPQQFYAPYTSLIQASGTGKSRLLRELAFEKDVFVVYICLRDSESRGYPKRSIIADVLTGQAFSEAHYITFLSALFGVCSKFLDQQLRENMKNTCGRVFDMFISDKDDEMFELQNTFWNNVSKQMKLQETSNKPASVVEVRESL</sequence>
<dbReference type="Proteomes" id="UP000789375">
    <property type="component" value="Unassembled WGS sequence"/>
</dbReference>
<dbReference type="PANTHER" id="PTHR33266:SF1">
    <property type="entry name" value="F-BOX DOMAIN-CONTAINING PROTEIN"/>
    <property type="match status" value="1"/>
</dbReference>
<keyword evidence="2" id="KW-1185">Reference proteome</keyword>
<name>A0A9N9HX62_FUNMO</name>
<proteinExistence type="predicted"/>
<protein>
    <submittedName>
        <fullName evidence="1">6407_t:CDS:1</fullName>
    </submittedName>
</protein>
<evidence type="ECO:0000313" key="1">
    <source>
        <dbReference type="EMBL" id="CAG8710337.1"/>
    </source>
</evidence>
<comment type="caution">
    <text evidence="1">The sequence shown here is derived from an EMBL/GenBank/DDBJ whole genome shotgun (WGS) entry which is preliminary data.</text>
</comment>
<reference evidence="1" key="1">
    <citation type="submission" date="2021-06" db="EMBL/GenBank/DDBJ databases">
        <authorList>
            <person name="Kallberg Y."/>
            <person name="Tangrot J."/>
            <person name="Rosling A."/>
        </authorList>
    </citation>
    <scope>NUCLEOTIDE SEQUENCE</scope>
    <source>
        <strain evidence="1">87-6 pot B 2015</strain>
    </source>
</reference>
<dbReference type="EMBL" id="CAJVPP010010453">
    <property type="protein sequence ID" value="CAG8710337.1"/>
    <property type="molecule type" value="Genomic_DNA"/>
</dbReference>
<evidence type="ECO:0000313" key="2">
    <source>
        <dbReference type="Proteomes" id="UP000789375"/>
    </source>
</evidence>
<feature type="non-terminal residue" evidence="1">
    <location>
        <position position="1"/>
    </location>
</feature>
<organism evidence="1 2">
    <name type="scientific">Funneliformis mosseae</name>
    <name type="common">Endomycorrhizal fungus</name>
    <name type="synonym">Glomus mosseae</name>
    <dbReference type="NCBI Taxonomy" id="27381"/>
    <lineage>
        <taxon>Eukaryota</taxon>
        <taxon>Fungi</taxon>
        <taxon>Fungi incertae sedis</taxon>
        <taxon>Mucoromycota</taxon>
        <taxon>Glomeromycotina</taxon>
        <taxon>Glomeromycetes</taxon>
        <taxon>Glomerales</taxon>
        <taxon>Glomeraceae</taxon>
        <taxon>Funneliformis</taxon>
    </lineage>
</organism>
<dbReference type="PANTHER" id="PTHR33266">
    <property type="entry name" value="CHROMOSOME 15, WHOLE GENOME SHOTGUN SEQUENCE"/>
    <property type="match status" value="1"/>
</dbReference>
<gene>
    <name evidence="1" type="ORF">FMOSSE_LOCUS14280</name>
</gene>
<accession>A0A9N9HX62</accession>
<dbReference type="AlphaFoldDB" id="A0A9N9HX62"/>